<sequence>MKLHPMISALRKHKAGVVLIALQIALTLAIVCNAIFIIGQRIDRVNRPTGLDEGNLFLVTQQWVGAPSADTPDGVAKLDAMQKEDLAALRNLPGVASVTPTNSIPLLNSSWNGAVSTKPNTNFTDKGSNVRTTYYFTDENALSTFGLRLVAGRNFTTTDVQNHGFRDQFTDPVVIVTQALADKLFPQGGAVGKAIYVDGSGSPTTIVGVVARLQVPGSGTWTNNFAWNSTMVPVRLDANFSRYAVRTRPGQLDATMRAAAPTLYKVNPLRVLDDDSVTSFGDIRAKAYRADVGMAILMGVICLVLLSVTAAGIVGLTSFWVGQRHRQIGVRRALGARKVDILHYFQVENLLIAGSGAVIGIAMAVCLNLALMRYYEMDRLPVVYTLIGVVAVLVLGQCAVFVPARRASNVPPVTATRAA</sequence>
<keyword evidence="4 7" id="KW-1133">Transmembrane helix</keyword>
<evidence type="ECO:0000256" key="4">
    <source>
        <dbReference type="ARBA" id="ARBA00022989"/>
    </source>
</evidence>
<dbReference type="Proteomes" id="UP001556220">
    <property type="component" value="Unassembled WGS sequence"/>
</dbReference>
<feature type="domain" description="MacB-like periplasmic core" evidence="9">
    <location>
        <begin position="34"/>
        <end position="259"/>
    </location>
</feature>
<dbReference type="InterPro" id="IPR025857">
    <property type="entry name" value="MacB_PCD"/>
</dbReference>
<dbReference type="EMBL" id="JBFOHK010000001">
    <property type="protein sequence ID" value="MEW9571231.1"/>
    <property type="molecule type" value="Genomic_DNA"/>
</dbReference>
<proteinExistence type="inferred from homology"/>
<accession>A0ABV3QBM0</accession>
<evidence type="ECO:0000256" key="6">
    <source>
        <dbReference type="ARBA" id="ARBA00038076"/>
    </source>
</evidence>
<dbReference type="PANTHER" id="PTHR30572:SF4">
    <property type="entry name" value="ABC TRANSPORTER PERMEASE YTRF"/>
    <property type="match status" value="1"/>
</dbReference>
<comment type="caution">
    <text evidence="10">The sequence shown here is derived from an EMBL/GenBank/DDBJ whole genome shotgun (WGS) entry which is preliminary data.</text>
</comment>
<name>A0ABV3QBM0_9GAMM</name>
<dbReference type="RefSeq" id="WP_367853291.1">
    <property type="nucleotide sequence ID" value="NZ_JBFOHK010000001.1"/>
</dbReference>
<comment type="similarity">
    <text evidence="6">Belongs to the ABC-4 integral membrane protein family.</text>
</comment>
<keyword evidence="2" id="KW-1003">Cell membrane</keyword>
<comment type="subcellular location">
    <subcellularLocation>
        <location evidence="1">Cell membrane</location>
        <topology evidence="1">Multi-pass membrane protein</topology>
    </subcellularLocation>
</comment>
<evidence type="ECO:0000256" key="5">
    <source>
        <dbReference type="ARBA" id="ARBA00023136"/>
    </source>
</evidence>
<keyword evidence="3 7" id="KW-0812">Transmembrane</keyword>
<evidence type="ECO:0000313" key="11">
    <source>
        <dbReference type="Proteomes" id="UP001556220"/>
    </source>
</evidence>
<feature type="domain" description="ABC3 transporter permease C-terminal" evidence="8">
    <location>
        <begin position="300"/>
        <end position="412"/>
    </location>
</feature>
<feature type="transmembrane region" description="Helical" evidence="7">
    <location>
        <begin position="350"/>
        <end position="370"/>
    </location>
</feature>
<organism evidence="10 11">
    <name type="scientific">Rhodanobacter lycopersici</name>
    <dbReference type="NCBI Taxonomy" id="3162487"/>
    <lineage>
        <taxon>Bacteria</taxon>
        <taxon>Pseudomonadati</taxon>
        <taxon>Pseudomonadota</taxon>
        <taxon>Gammaproteobacteria</taxon>
        <taxon>Lysobacterales</taxon>
        <taxon>Rhodanobacteraceae</taxon>
        <taxon>Rhodanobacter</taxon>
    </lineage>
</organism>
<keyword evidence="11" id="KW-1185">Reference proteome</keyword>
<evidence type="ECO:0000256" key="3">
    <source>
        <dbReference type="ARBA" id="ARBA00022692"/>
    </source>
</evidence>
<evidence type="ECO:0000313" key="10">
    <source>
        <dbReference type="EMBL" id="MEW9571231.1"/>
    </source>
</evidence>
<evidence type="ECO:0000259" key="9">
    <source>
        <dbReference type="Pfam" id="PF12704"/>
    </source>
</evidence>
<dbReference type="InterPro" id="IPR050250">
    <property type="entry name" value="Macrolide_Exporter_MacB"/>
</dbReference>
<evidence type="ECO:0000259" key="8">
    <source>
        <dbReference type="Pfam" id="PF02687"/>
    </source>
</evidence>
<protein>
    <submittedName>
        <fullName evidence="10">ABC transporter permease</fullName>
    </submittedName>
</protein>
<evidence type="ECO:0000256" key="7">
    <source>
        <dbReference type="SAM" id="Phobius"/>
    </source>
</evidence>
<feature type="transmembrane region" description="Helical" evidence="7">
    <location>
        <begin position="382"/>
        <end position="402"/>
    </location>
</feature>
<keyword evidence="5 7" id="KW-0472">Membrane</keyword>
<dbReference type="PANTHER" id="PTHR30572">
    <property type="entry name" value="MEMBRANE COMPONENT OF TRANSPORTER-RELATED"/>
    <property type="match status" value="1"/>
</dbReference>
<gene>
    <name evidence="10" type="ORF">ABQJ54_05660</name>
</gene>
<evidence type="ECO:0000256" key="2">
    <source>
        <dbReference type="ARBA" id="ARBA00022475"/>
    </source>
</evidence>
<dbReference type="InterPro" id="IPR003838">
    <property type="entry name" value="ABC3_permease_C"/>
</dbReference>
<evidence type="ECO:0000256" key="1">
    <source>
        <dbReference type="ARBA" id="ARBA00004651"/>
    </source>
</evidence>
<reference evidence="10 11" key="1">
    <citation type="submission" date="2024-06" db="EMBL/GenBank/DDBJ databases">
        <authorList>
            <person name="Woo H."/>
        </authorList>
    </citation>
    <scope>NUCLEOTIDE SEQUENCE [LARGE SCALE GENOMIC DNA]</scope>
    <source>
        <strain evidence="10 11">Si-c</strain>
    </source>
</reference>
<feature type="transmembrane region" description="Helical" evidence="7">
    <location>
        <begin position="294"/>
        <end position="322"/>
    </location>
</feature>
<dbReference type="Pfam" id="PF02687">
    <property type="entry name" value="FtsX"/>
    <property type="match status" value="1"/>
</dbReference>
<dbReference type="Pfam" id="PF12704">
    <property type="entry name" value="MacB_PCD"/>
    <property type="match status" value="1"/>
</dbReference>